<feature type="domain" description="Carboxymuconolactone decarboxylase-like" evidence="1">
    <location>
        <begin position="33"/>
        <end position="114"/>
    </location>
</feature>
<dbReference type="GeneID" id="93301614"/>
<dbReference type="PANTHER" id="PTHR33570">
    <property type="entry name" value="4-CARBOXYMUCONOLACTONE DECARBOXYLASE FAMILY PROTEIN"/>
    <property type="match status" value="1"/>
</dbReference>
<name>A0A1E3AQJ1_9FIRM</name>
<dbReference type="InterPro" id="IPR052512">
    <property type="entry name" value="4CMD/NDH-1_regulator"/>
</dbReference>
<dbReference type="Pfam" id="PF02627">
    <property type="entry name" value="CMD"/>
    <property type="match status" value="1"/>
</dbReference>
<dbReference type="GO" id="GO:0051920">
    <property type="term" value="F:peroxiredoxin activity"/>
    <property type="evidence" value="ECO:0007669"/>
    <property type="project" value="InterPro"/>
</dbReference>
<dbReference type="SUPFAM" id="SSF69118">
    <property type="entry name" value="AhpD-like"/>
    <property type="match status" value="1"/>
</dbReference>
<dbReference type="PATRIC" id="fig|1432052.3.peg.5283"/>
<organism evidence="2 3">
    <name type="scientific">Eisenbergiella tayi</name>
    <dbReference type="NCBI Taxonomy" id="1432052"/>
    <lineage>
        <taxon>Bacteria</taxon>
        <taxon>Bacillati</taxon>
        <taxon>Bacillota</taxon>
        <taxon>Clostridia</taxon>
        <taxon>Lachnospirales</taxon>
        <taxon>Lachnospiraceae</taxon>
        <taxon>Eisenbergiella</taxon>
    </lineage>
</organism>
<evidence type="ECO:0000259" key="1">
    <source>
        <dbReference type="Pfam" id="PF02627"/>
    </source>
</evidence>
<reference evidence="2 3" key="1">
    <citation type="submission" date="2016-07" db="EMBL/GenBank/DDBJ databases">
        <title>Characterization of isolates of Eisenbergiella tayi derived from blood cultures, using whole genome sequencing.</title>
        <authorList>
            <person name="Burdz T."/>
            <person name="Wiebe D."/>
            <person name="Huynh C."/>
            <person name="Bernard K."/>
        </authorList>
    </citation>
    <scope>NUCLEOTIDE SEQUENCE [LARGE SCALE GENOMIC DNA]</scope>
    <source>
        <strain evidence="2 3">NML 120489</strain>
    </source>
</reference>
<comment type="caution">
    <text evidence="2">The sequence shown here is derived from an EMBL/GenBank/DDBJ whole genome shotgun (WGS) entry which is preliminary data.</text>
</comment>
<dbReference type="PANTHER" id="PTHR33570:SF10">
    <property type="entry name" value="GAMMA-CARBOXYMUCONOLACTONE DECARBOXYLASE"/>
    <property type="match status" value="1"/>
</dbReference>
<proteinExistence type="predicted"/>
<dbReference type="Gene3D" id="1.20.1290.10">
    <property type="entry name" value="AhpD-like"/>
    <property type="match status" value="1"/>
</dbReference>
<dbReference type="AlphaFoldDB" id="A0A1E3AQJ1"/>
<evidence type="ECO:0000313" key="3">
    <source>
        <dbReference type="Proteomes" id="UP000095003"/>
    </source>
</evidence>
<evidence type="ECO:0000313" key="2">
    <source>
        <dbReference type="EMBL" id="ODM10396.1"/>
    </source>
</evidence>
<gene>
    <name evidence="2" type="ORF">BEH84_04768</name>
</gene>
<protein>
    <submittedName>
        <fullName evidence="2">Carboxymuconolactone decarboxylase family protein</fullName>
    </submittedName>
</protein>
<sequence length="124" mass="13698">MNKSRFETGMENLKKIDGDGGNAVIRSLENISPDLGTYIVEFAFGDIYARPGLTLQEREIITLASLLTAGRCEPQLEVHISAALHVGLSKEKIIETFLQCIPYTGFPKVLNAVFTADKLFQKLP</sequence>
<dbReference type="Proteomes" id="UP000095003">
    <property type="component" value="Unassembled WGS sequence"/>
</dbReference>
<dbReference type="RefSeq" id="WP_069158550.1">
    <property type="nucleotide sequence ID" value="NZ_DBFYTC010000084.1"/>
</dbReference>
<dbReference type="EMBL" id="MCGI01000004">
    <property type="protein sequence ID" value="ODM10396.1"/>
    <property type="molecule type" value="Genomic_DNA"/>
</dbReference>
<dbReference type="InterPro" id="IPR003779">
    <property type="entry name" value="CMD-like"/>
</dbReference>
<accession>A0A1E3AQJ1</accession>
<dbReference type="InterPro" id="IPR029032">
    <property type="entry name" value="AhpD-like"/>
</dbReference>